<dbReference type="PROSITE" id="PS50894">
    <property type="entry name" value="HPT"/>
    <property type="match status" value="1"/>
</dbReference>
<dbReference type="PROSITE" id="PS50109">
    <property type="entry name" value="HIS_KIN"/>
    <property type="match status" value="1"/>
</dbReference>
<evidence type="ECO:0000256" key="6">
    <source>
        <dbReference type="ARBA" id="ARBA00022500"/>
    </source>
</evidence>
<dbReference type="SUPFAM" id="SSF55874">
    <property type="entry name" value="ATPase domain of HSP90 chaperone/DNA topoisomerase II/histidine kinase"/>
    <property type="match status" value="1"/>
</dbReference>
<dbReference type="Gene3D" id="1.10.287.560">
    <property type="entry name" value="Histidine kinase CheA-like, homodimeric domain"/>
    <property type="match status" value="1"/>
</dbReference>
<evidence type="ECO:0000256" key="4">
    <source>
        <dbReference type="ARBA" id="ARBA00021495"/>
    </source>
</evidence>
<dbReference type="GO" id="GO:0000155">
    <property type="term" value="F:phosphorelay sensor kinase activity"/>
    <property type="evidence" value="ECO:0007669"/>
    <property type="project" value="InterPro"/>
</dbReference>
<organism evidence="18 19">
    <name type="scientific">Paenibacillus contaminans</name>
    <dbReference type="NCBI Taxonomy" id="450362"/>
    <lineage>
        <taxon>Bacteria</taxon>
        <taxon>Bacillati</taxon>
        <taxon>Bacillota</taxon>
        <taxon>Bacilli</taxon>
        <taxon>Bacillales</taxon>
        <taxon>Paenibacillaceae</taxon>
        <taxon>Paenibacillus</taxon>
    </lineage>
</organism>
<dbReference type="PRINTS" id="PR00344">
    <property type="entry name" value="BCTRLSENSOR"/>
</dbReference>
<dbReference type="Gene3D" id="3.30.565.10">
    <property type="entry name" value="Histidine kinase-like ATPase, C-terminal domain"/>
    <property type="match status" value="1"/>
</dbReference>
<dbReference type="SUPFAM" id="SSF47226">
    <property type="entry name" value="Histidine-containing phosphotransfer domain, HPT domain"/>
    <property type="match status" value="1"/>
</dbReference>
<dbReference type="InterPro" id="IPR005467">
    <property type="entry name" value="His_kinase_dom"/>
</dbReference>
<dbReference type="AlphaFoldDB" id="A0A329LZG1"/>
<dbReference type="Gene3D" id="1.20.120.160">
    <property type="entry name" value="HPT domain"/>
    <property type="match status" value="1"/>
</dbReference>
<dbReference type="GO" id="GO:0006935">
    <property type="term" value="P:chemotaxis"/>
    <property type="evidence" value="ECO:0007669"/>
    <property type="project" value="UniProtKB-KW"/>
</dbReference>
<evidence type="ECO:0000256" key="2">
    <source>
        <dbReference type="ARBA" id="ARBA00004496"/>
    </source>
</evidence>
<evidence type="ECO:0000256" key="7">
    <source>
        <dbReference type="ARBA" id="ARBA00022553"/>
    </source>
</evidence>
<dbReference type="Pfam" id="PF02518">
    <property type="entry name" value="HATPase_c"/>
    <property type="match status" value="1"/>
</dbReference>
<dbReference type="InterPro" id="IPR004358">
    <property type="entry name" value="Sig_transdc_His_kin-like_C"/>
</dbReference>
<dbReference type="PANTHER" id="PTHR43395">
    <property type="entry name" value="SENSOR HISTIDINE KINASE CHEA"/>
    <property type="match status" value="1"/>
</dbReference>
<name>A0A329LZG1_9BACL</name>
<evidence type="ECO:0000256" key="13">
    <source>
        <dbReference type="ARBA" id="ARBA00035100"/>
    </source>
</evidence>
<dbReference type="CDD" id="cd00088">
    <property type="entry name" value="HPT"/>
    <property type="match status" value="1"/>
</dbReference>
<dbReference type="InterPro" id="IPR002545">
    <property type="entry name" value="CheW-lke_dom"/>
</dbReference>
<keyword evidence="8" id="KW-0808">Transferase</keyword>
<dbReference type="InterPro" id="IPR051315">
    <property type="entry name" value="Bact_Chemotaxis_CheA"/>
</dbReference>
<reference evidence="18 19" key="1">
    <citation type="journal article" date="2009" name="Int. J. Syst. Evol. Microbiol.">
        <title>Paenibacillus contaminans sp. nov., isolated from a contaminated laboratory plate.</title>
        <authorList>
            <person name="Chou J.H."/>
            <person name="Lee J.H."/>
            <person name="Lin M.C."/>
            <person name="Chang P.S."/>
            <person name="Arun A.B."/>
            <person name="Young C.C."/>
            <person name="Chen W.M."/>
        </authorList>
    </citation>
    <scope>NUCLEOTIDE SEQUENCE [LARGE SCALE GENOMIC DNA]</scope>
    <source>
        <strain evidence="18 19">CKOBP-6</strain>
    </source>
</reference>
<feature type="modified residue" description="Phosphohistidine" evidence="14">
    <location>
        <position position="48"/>
    </location>
</feature>
<comment type="function">
    <text evidence="13">Involved in the transmission of sensory signals from the chemoreceptors to the flagellar motors. CheA is autophosphorylated; it can transfer its phosphate group to either CheB or CheY.</text>
</comment>
<dbReference type="InterPro" id="IPR037052">
    <property type="entry name" value="CheA-like_P2_sf"/>
</dbReference>
<evidence type="ECO:0000256" key="1">
    <source>
        <dbReference type="ARBA" id="ARBA00000085"/>
    </source>
</evidence>
<evidence type="ECO:0000256" key="3">
    <source>
        <dbReference type="ARBA" id="ARBA00012438"/>
    </source>
</evidence>
<dbReference type="SMART" id="SM01231">
    <property type="entry name" value="H-kinase_dim"/>
    <property type="match status" value="1"/>
</dbReference>
<dbReference type="EMBL" id="QMFB01000032">
    <property type="protein sequence ID" value="RAV12652.1"/>
    <property type="molecule type" value="Genomic_DNA"/>
</dbReference>
<dbReference type="InterPro" id="IPR036641">
    <property type="entry name" value="HPT_dom_sf"/>
</dbReference>
<dbReference type="Pfam" id="PF01627">
    <property type="entry name" value="Hpt"/>
    <property type="match status" value="1"/>
</dbReference>
<dbReference type="CDD" id="cd16916">
    <property type="entry name" value="HATPase_CheA-like"/>
    <property type="match status" value="1"/>
</dbReference>
<dbReference type="SMART" id="SM00260">
    <property type="entry name" value="CheW"/>
    <property type="match status" value="2"/>
</dbReference>
<feature type="domain" description="Histidine kinase" evidence="15">
    <location>
        <begin position="358"/>
        <end position="561"/>
    </location>
</feature>
<keyword evidence="11" id="KW-0067">ATP-binding</keyword>
<evidence type="ECO:0000313" key="18">
    <source>
        <dbReference type="EMBL" id="RAV12652.1"/>
    </source>
</evidence>
<keyword evidence="7 14" id="KW-0597">Phosphoprotein</keyword>
<evidence type="ECO:0000259" key="15">
    <source>
        <dbReference type="PROSITE" id="PS50109"/>
    </source>
</evidence>
<dbReference type="CDD" id="cd00732">
    <property type="entry name" value="CheW"/>
    <property type="match status" value="1"/>
</dbReference>
<comment type="catalytic activity">
    <reaction evidence="1">
        <text>ATP + protein L-histidine = ADP + protein N-phospho-L-histidine.</text>
        <dbReference type="EC" id="2.7.13.3"/>
    </reaction>
</comment>
<dbReference type="Gene3D" id="2.30.30.40">
    <property type="entry name" value="SH3 Domains"/>
    <property type="match status" value="2"/>
</dbReference>
<feature type="domain" description="CheW-like" evidence="16">
    <location>
        <begin position="563"/>
        <end position="699"/>
    </location>
</feature>
<dbReference type="InterPro" id="IPR036890">
    <property type="entry name" value="HATPase_C_sf"/>
</dbReference>
<feature type="domain" description="CheW-like" evidence="16">
    <location>
        <begin position="718"/>
        <end position="858"/>
    </location>
</feature>
<keyword evidence="19" id="KW-1185">Reference proteome</keyword>
<keyword evidence="6" id="KW-0145">Chemotaxis</keyword>
<feature type="domain" description="HPt" evidence="17">
    <location>
        <begin position="1"/>
        <end position="105"/>
    </location>
</feature>
<keyword evidence="5" id="KW-0963">Cytoplasm</keyword>
<dbReference type="PANTHER" id="PTHR43395:SF10">
    <property type="entry name" value="CHEMOTAXIS PROTEIN CHEA"/>
    <property type="match status" value="1"/>
</dbReference>
<gene>
    <name evidence="18" type="ORF">DQG23_34285</name>
</gene>
<sequence>MDLQTSAYMGVFLDELNEQLQMLDSGLLELERDGSDMNTVSNIFRAAHTLKGSAAAMGFEPLKDLTHSIENVFELIRNRELAVDASIIDALFHSIDYLKVLRQAIIDGALEGTNIRPLTDALDRIYKQAKGGADAASEGTAIHEETAGDVPPSSLLVSLDDYQRDTVLEAIRDGFHVMAIYVQLLRDAAMKSVRALLVYNSLKELGEVIVSYPSTEEIEDEYKFQGTLVFIVVTKENRQSFIHGMNQISQIDNFHIAAVNRHNLDSFCEGRTLQADQETEACQVEEPAEELPKPRSEAEAKLKVSQTVRVDVDRLEKLLNFVGELIIDNTRLQQFQSRFNEHFKEHEDAAVLNDICSRFGRVISDLQDGMMKTRMLPIEQLFNRFPRLVRDAAQVAGKEIDFVMEGKETELDRTLIEEIGDPIIHILRNAADHGIESPEDRENAGKTRRGKLVMKAMHQENQIVISIADDGRGIDPEKVKQASIRKGFVTAEEASRMTDKELVSLIFRSGVSTADKITDLSGRGVGMDIVRSHIEKLNGLIDIDTSPGEGTVMTVKLPLTLAIIRSLLVKLGPSTFAIPLVNVIEIVRLQQDEIKTIQGREVCVIRGTVFPLIRMHRKMNIAHDETAQAGNRLFVVVVGIADKRVCLVVDKTVGNQEIVIKSLGRFVGDVPYISGSTILGDGNVALILDVGAVVKEEGSQHGVHESEHAEKGSKDADLQQLVTFTLSDGQYALNIHRVKEIIVVPPITNIAGAPPHMLGLVNLRGALLPVFDLRRSLGLPPQAFNGESRIIVVETNRQDVGILIDRVTEVLKVHGKDIEKAPSHAGTGDSRMINGIYKDGERFVVLLDIDRVLRESELPQEWQPPLRQQG</sequence>
<evidence type="ECO:0000313" key="19">
    <source>
        <dbReference type="Proteomes" id="UP000250369"/>
    </source>
</evidence>
<dbReference type="GO" id="GO:0005524">
    <property type="term" value="F:ATP binding"/>
    <property type="evidence" value="ECO:0007669"/>
    <property type="project" value="UniProtKB-KW"/>
</dbReference>
<dbReference type="Proteomes" id="UP000250369">
    <property type="component" value="Unassembled WGS sequence"/>
</dbReference>
<dbReference type="CDD" id="cd00731">
    <property type="entry name" value="CheA_reg"/>
    <property type="match status" value="1"/>
</dbReference>
<dbReference type="SMART" id="SM00073">
    <property type="entry name" value="HPT"/>
    <property type="match status" value="1"/>
</dbReference>
<accession>A0A329LZG1</accession>
<evidence type="ECO:0000259" key="16">
    <source>
        <dbReference type="PROSITE" id="PS50851"/>
    </source>
</evidence>
<dbReference type="InterPro" id="IPR004105">
    <property type="entry name" value="CheA-like_dim"/>
</dbReference>
<dbReference type="SUPFAM" id="SSF50341">
    <property type="entry name" value="CheW-like"/>
    <property type="match status" value="2"/>
</dbReference>
<evidence type="ECO:0000256" key="14">
    <source>
        <dbReference type="PROSITE-ProRule" id="PRU00110"/>
    </source>
</evidence>
<dbReference type="InterPro" id="IPR036061">
    <property type="entry name" value="CheW-like_dom_sf"/>
</dbReference>
<dbReference type="SMART" id="SM00387">
    <property type="entry name" value="HATPase_c"/>
    <property type="match status" value="1"/>
</dbReference>
<dbReference type="Pfam" id="PF01584">
    <property type="entry name" value="CheW"/>
    <property type="match status" value="2"/>
</dbReference>
<evidence type="ECO:0000256" key="9">
    <source>
        <dbReference type="ARBA" id="ARBA00022741"/>
    </source>
</evidence>
<dbReference type="FunFam" id="3.30.565.10:FF:000016">
    <property type="entry name" value="Chemotaxis protein CheA, putative"/>
    <property type="match status" value="1"/>
</dbReference>
<dbReference type="EC" id="2.7.13.3" evidence="3"/>
<dbReference type="GO" id="GO:0005737">
    <property type="term" value="C:cytoplasm"/>
    <property type="evidence" value="ECO:0007669"/>
    <property type="project" value="UniProtKB-SubCell"/>
</dbReference>
<evidence type="ECO:0000256" key="10">
    <source>
        <dbReference type="ARBA" id="ARBA00022777"/>
    </source>
</evidence>
<dbReference type="OrthoDB" id="9803176at2"/>
<dbReference type="RefSeq" id="WP_113035542.1">
    <property type="nucleotide sequence ID" value="NZ_QMFB01000032.1"/>
</dbReference>
<dbReference type="Pfam" id="PF07194">
    <property type="entry name" value="P2"/>
    <property type="match status" value="1"/>
</dbReference>
<dbReference type="Pfam" id="PF02895">
    <property type="entry name" value="H-kinase_dim"/>
    <property type="match status" value="1"/>
</dbReference>
<dbReference type="InterPro" id="IPR010808">
    <property type="entry name" value="CheA_P2-bd"/>
</dbReference>
<evidence type="ECO:0000256" key="5">
    <source>
        <dbReference type="ARBA" id="ARBA00022490"/>
    </source>
</evidence>
<dbReference type="InterPro" id="IPR037006">
    <property type="entry name" value="CheA-like_homodim_sf"/>
</dbReference>
<evidence type="ECO:0000256" key="11">
    <source>
        <dbReference type="ARBA" id="ARBA00022840"/>
    </source>
</evidence>
<comment type="caution">
    <text evidence="18">The sequence shown here is derived from an EMBL/GenBank/DDBJ whole genome shotgun (WGS) entry which is preliminary data.</text>
</comment>
<comment type="subcellular location">
    <subcellularLocation>
        <location evidence="2">Cytoplasm</location>
    </subcellularLocation>
</comment>
<dbReference type="Gene3D" id="3.30.70.1110">
    <property type="entry name" value="Histidine kinase CheA-like, P2 response regulator-binding domain"/>
    <property type="match status" value="1"/>
</dbReference>
<evidence type="ECO:0000256" key="12">
    <source>
        <dbReference type="ARBA" id="ARBA00023012"/>
    </source>
</evidence>
<keyword evidence="9" id="KW-0547">Nucleotide-binding</keyword>
<dbReference type="InterPro" id="IPR036097">
    <property type="entry name" value="HisK_dim/P_sf"/>
</dbReference>
<dbReference type="InterPro" id="IPR003594">
    <property type="entry name" value="HATPase_dom"/>
</dbReference>
<dbReference type="Gene3D" id="2.40.50.180">
    <property type="entry name" value="CheA-289, Domain 4"/>
    <property type="match status" value="1"/>
</dbReference>
<dbReference type="SUPFAM" id="SSF55052">
    <property type="entry name" value="CheY-binding domain of CheA"/>
    <property type="match status" value="1"/>
</dbReference>
<evidence type="ECO:0000259" key="17">
    <source>
        <dbReference type="PROSITE" id="PS50894"/>
    </source>
</evidence>
<dbReference type="InterPro" id="IPR008207">
    <property type="entry name" value="Sig_transdc_His_kin_Hpt_dom"/>
</dbReference>
<dbReference type="InterPro" id="IPR035891">
    <property type="entry name" value="CheY-binding_CheA"/>
</dbReference>
<keyword evidence="12" id="KW-0902">Two-component regulatory system</keyword>
<protein>
    <recommendedName>
        <fullName evidence="4">Chemotaxis protein CheA</fullName>
        <ecNumber evidence="3">2.7.13.3</ecNumber>
    </recommendedName>
</protein>
<proteinExistence type="predicted"/>
<evidence type="ECO:0000256" key="8">
    <source>
        <dbReference type="ARBA" id="ARBA00022679"/>
    </source>
</evidence>
<keyword evidence="10" id="KW-0418">Kinase</keyword>
<dbReference type="SUPFAM" id="SSF47384">
    <property type="entry name" value="Homodimeric domain of signal transducing histidine kinase"/>
    <property type="match status" value="1"/>
</dbReference>
<dbReference type="PROSITE" id="PS50851">
    <property type="entry name" value="CHEW"/>
    <property type="match status" value="2"/>
</dbReference>